<dbReference type="GO" id="GO:0120147">
    <property type="term" value="F:formylglycine-generating oxidase activity"/>
    <property type="evidence" value="ECO:0007669"/>
    <property type="project" value="TreeGrafter"/>
</dbReference>
<protein>
    <submittedName>
        <fullName evidence="3">Formylglycine-generating enzyme family protein</fullName>
    </submittedName>
</protein>
<dbReference type="SUPFAM" id="SSF56436">
    <property type="entry name" value="C-type lectin-like"/>
    <property type="match status" value="1"/>
</dbReference>
<accession>A0A547Q2L7</accession>
<dbReference type="OrthoDB" id="9768004at2"/>
<dbReference type="InterPro" id="IPR016187">
    <property type="entry name" value="CTDL_fold"/>
</dbReference>
<evidence type="ECO:0000313" key="3">
    <source>
        <dbReference type="EMBL" id="TRD20640.1"/>
    </source>
</evidence>
<feature type="domain" description="Sulfatase-modifying factor enzyme-like" evidence="2">
    <location>
        <begin position="1"/>
        <end position="299"/>
    </location>
</feature>
<dbReference type="EMBL" id="VFSV01000014">
    <property type="protein sequence ID" value="TRD20640.1"/>
    <property type="molecule type" value="Genomic_DNA"/>
</dbReference>
<dbReference type="Proteomes" id="UP000318590">
    <property type="component" value="Unassembled WGS sequence"/>
</dbReference>
<evidence type="ECO:0000256" key="1">
    <source>
        <dbReference type="SAM" id="MobiDB-lite"/>
    </source>
</evidence>
<dbReference type="PANTHER" id="PTHR23150:SF19">
    <property type="entry name" value="FORMYLGLYCINE-GENERATING ENZYME"/>
    <property type="match status" value="1"/>
</dbReference>
<proteinExistence type="predicted"/>
<gene>
    <name evidence="3" type="ORF">FEV53_10105</name>
</gene>
<dbReference type="InterPro" id="IPR005532">
    <property type="entry name" value="SUMF_dom"/>
</dbReference>
<dbReference type="Pfam" id="PF03781">
    <property type="entry name" value="FGE-sulfatase"/>
    <property type="match status" value="1"/>
</dbReference>
<keyword evidence="4" id="KW-1185">Reference proteome</keyword>
<dbReference type="Gene3D" id="3.90.1580.10">
    <property type="entry name" value="paralog of FGE (formylglycine-generating enzyme)"/>
    <property type="match status" value="1"/>
</dbReference>
<dbReference type="InterPro" id="IPR051043">
    <property type="entry name" value="Sulfatase_Mod_Factor_Kinase"/>
</dbReference>
<evidence type="ECO:0000259" key="2">
    <source>
        <dbReference type="Pfam" id="PF03781"/>
    </source>
</evidence>
<feature type="region of interest" description="Disordered" evidence="1">
    <location>
        <begin position="238"/>
        <end position="257"/>
    </location>
</feature>
<dbReference type="PANTHER" id="PTHR23150">
    <property type="entry name" value="SULFATASE MODIFYING FACTOR 1, 2"/>
    <property type="match status" value="1"/>
</dbReference>
<name>A0A547Q2L7_9RHOB</name>
<reference evidence="3 4" key="1">
    <citation type="submission" date="2019-06" db="EMBL/GenBank/DDBJ databases">
        <title>Paenimaribius caenipelagi gen. nov., sp. nov., isolated from a tidal flat.</title>
        <authorList>
            <person name="Yoon J.-H."/>
        </authorList>
    </citation>
    <scope>NUCLEOTIDE SEQUENCE [LARGE SCALE GENOMIC DNA]</scope>
    <source>
        <strain evidence="3 4">JBTF-M29</strain>
    </source>
</reference>
<comment type="caution">
    <text evidence="3">The sequence shown here is derived from an EMBL/GenBank/DDBJ whole genome shotgun (WGS) entry which is preliminary data.</text>
</comment>
<sequence>MVRIEGGRFIMGSDDDYPEEAPAHEVTVESFWIDPTPVTNKQFKRFVRETGYVTYAEKKPDPRLYPGAQPGMLFAGSVVFTPPDHPVPLDSHFRWWSLTPGANWRHPYGKGSSIAGRDDHPVVHITYDDARAYAAWARKDLPTEAEWEFAARGGHEGRRFAWGDELMPDGRFMANTWQGDFPHGNTKADGYDRTSPVGSFPPNDFGLYDMIGNVWEWTCDWYAAHHAVAESCCETPGPHRGGPMEGSFDPTQPNSPIPRKVLKGGSHLCSPLYCKRYRPAARHAQPVESGTSHIGFRCVVRDTTG</sequence>
<evidence type="ECO:0000313" key="4">
    <source>
        <dbReference type="Proteomes" id="UP000318590"/>
    </source>
</evidence>
<dbReference type="InterPro" id="IPR042095">
    <property type="entry name" value="SUMF_sf"/>
</dbReference>
<dbReference type="AlphaFoldDB" id="A0A547Q2L7"/>
<organism evidence="3 4">
    <name type="scientific">Palleronia caenipelagi</name>
    <dbReference type="NCBI Taxonomy" id="2489174"/>
    <lineage>
        <taxon>Bacteria</taxon>
        <taxon>Pseudomonadati</taxon>
        <taxon>Pseudomonadota</taxon>
        <taxon>Alphaproteobacteria</taxon>
        <taxon>Rhodobacterales</taxon>
        <taxon>Roseobacteraceae</taxon>
        <taxon>Palleronia</taxon>
    </lineage>
</organism>